<evidence type="ECO:0000259" key="6">
    <source>
        <dbReference type="PROSITE" id="PS50103"/>
    </source>
</evidence>
<feature type="zinc finger region" description="C3H1-type" evidence="4">
    <location>
        <begin position="1156"/>
        <end position="1183"/>
    </location>
</feature>
<organism evidence="7 8">
    <name type="scientific">Amorphotheca resinae ATCC 22711</name>
    <dbReference type="NCBI Taxonomy" id="857342"/>
    <lineage>
        <taxon>Eukaryota</taxon>
        <taxon>Fungi</taxon>
        <taxon>Dikarya</taxon>
        <taxon>Ascomycota</taxon>
        <taxon>Pezizomycotina</taxon>
        <taxon>Leotiomycetes</taxon>
        <taxon>Helotiales</taxon>
        <taxon>Amorphothecaceae</taxon>
        <taxon>Amorphotheca</taxon>
    </lineage>
</organism>
<protein>
    <recommendedName>
        <fullName evidence="6">C3H1-type domain-containing protein</fullName>
    </recommendedName>
</protein>
<dbReference type="RefSeq" id="XP_024724960.1">
    <property type="nucleotide sequence ID" value="XM_024867855.1"/>
</dbReference>
<gene>
    <name evidence="7" type="ORF">M430DRAFT_46533</name>
</gene>
<keyword evidence="1 4" id="KW-0479">Metal-binding</keyword>
<keyword evidence="8" id="KW-1185">Reference proteome</keyword>
<feature type="compositionally biased region" description="Polar residues" evidence="5">
    <location>
        <begin position="323"/>
        <end position="348"/>
    </location>
</feature>
<evidence type="ECO:0000256" key="4">
    <source>
        <dbReference type="PROSITE-ProRule" id="PRU00723"/>
    </source>
</evidence>
<dbReference type="GeneID" id="36575936"/>
<dbReference type="AlphaFoldDB" id="A0A2T3BDG4"/>
<feature type="region of interest" description="Disordered" evidence="5">
    <location>
        <begin position="849"/>
        <end position="872"/>
    </location>
</feature>
<dbReference type="Proteomes" id="UP000241818">
    <property type="component" value="Unassembled WGS sequence"/>
</dbReference>
<feature type="region of interest" description="Disordered" evidence="5">
    <location>
        <begin position="816"/>
        <end position="835"/>
    </location>
</feature>
<keyword evidence="2 4" id="KW-0863">Zinc-finger</keyword>
<evidence type="ECO:0000313" key="7">
    <source>
        <dbReference type="EMBL" id="PSS27435.1"/>
    </source>
</evidence>
<feature type="region of interest" description="Disordered" evidence="5">
    <location>
        <begin position="131"/>
        <end position="156"/>
    </location>
</feature>
<evidence type="ECO:0000256" key="1">
    <source>
        <dbReference type="ARBA" id="ARBA00022723"/>
    </source>
</evidence>
<feature type="compositionally biased region" description="Basic and acidic residues" evidence="5">
    <location>
        <begin position="729"/>
        <end position="780"/>
    </location>
</feature>
<feature type="region of interest" description="Disordered" evidence="5">
    <location>
        <begin position="584"/>
        <end position="794"/>
    </location>
</feature>
<dbReference type="InParanoid" id="A0A2T3BDG4"/>
<feature type="region of interest" description="Disordered" evidence="5">
    <location>
        <begin position="939"/>
        <end position="960"/>
    </location>
</feature>
<dbReference type="InterPro" id="IPR000571">
    <property type="entry name" value="Znf_CCCH"/>
</dbReference>
<evidence type="ECO:0000256" key="2">
    <source>
        <dbReference type="ARBA" id="ARBA00022771"/>
    </source>
</evidence>
<feature type="domain" description="C3H1-type" evidence="6">
    <location>
        <begin position="1156"/>
        <end position="1183"/>
    </location>
</feature>
<feature type="compositionally biased region" description="Polar residues" evidence="5">
    <location>
        <begin position="603"/>
        <end position="613"/>
    </location>
</feature>
<dbReference type="Gene3D" id="4.10.1000.10">
    <property type="entry name" value="Zinc finger, CCCH-type"/>
    <property type="match status" value="1"/>
</dbReference>
<name>A0A2T3BDG4_AMORE</name>
<evidence type="ECO:0000256" key="3">
    <source>
        <dbReference type="ARBA" id="ARBA00022833"/>
    </source>
</evidence>
<dbReference type="GO" id="GO:0008270">
    <property type="term" value="F:zinc ion binding"/>
    <property type="evidence" value="ECO:0007669"/>
    <property type="project" value="UniProtKB-KW"/>
</dbReference>
<feature type="compositionally biased region" description="Low complexity" evidence="5">
    <location>
        <begin position="349"/>
        <end position="360"/>
    </location>
</feature>
<feature type="compositionally biased region" description="Low complexity" evidence="5">
    <location>
        <begin position="203"/>
        <end position="219"/>
    </location>
</feature>
<dbReference type="InterPro" id="IPR036855">
    <property type="entry name" value="Znf_CCCH_sf"/>
</dbReference>
<feature type="region of interest" description="Disordered" evidence="5">
    <location>
        <begin position="1091"/>
        <end position="1152"/>
    </location>
</feature>
<keyword evidence="3 4" id="KW-0862">Zinc</keyword>
<feature type="compositionally biased region" description="Pro residues" evidence="5">
    <location>
        <begin position="694"/>
        <end position="708"/>
    </location>
</feature>
<dbReference type="PROSITE" id="PS50103">
    <property type="entry name" value="ZF_C3H1"/>
    <property type="match status" value="1"/>
</dbReference>
<dbReference type="EMBL" id="KZ679006">
    <property type="protein sequence ID" value="PSS27435.1"/>
    <property type="molecule type" value="Genomic_DNA"/>
</dbReference>
<reference evidence="7 8" key="1">
    <citation type="journal article" date="2018" name="New Phytol.">
        <title>Comparative genomics and transcriptomics depict ericoid mycorrhizal fungi as versatile saprotrophs and plant mutualists.</title>
        <authorList>
            <person name="Martino E."/>
            <person name="Morin E."/>
            <person name="Grelet G.A."/>
            <person name="Kuo A."/>
            <person name="Kohler A."/>
            <person name="Daghino S."/>
            <person name="Barry K.W."/>
            <person name="Cichocki N."/>
            <person name="Clum A."/>
            <person name="Dockter R.B."/>
            <person name="Hainaut M."/>
            <person name="Kuo R.C."/>
            <person name="LaButti K."/>
            <person name="Lindahl B.D."/>
            <person name="Lindquist E.A."/>
            <person name="Lipzen A."/>
            <person name="Khouja H.R."/>
            <person name="Magnuson J."/>
            <person name="Murat C."/>
            <person name="Ohm R.A."/>
            <person name="Singer S.W."/>
            <person name="Spatafora J.W."/>
            <person name="Wang M."/>
            <person name="Veneault-Fourrey C."/>
            <person name="Henrissat B."/>
            <person name="Grigoriev I.V."/>
            <person name="Martin F.M."/>
            <person name="Perotto S."/>
        </authorList>
    </citation>
    <scope>NUCLEOTIDE SEQUENCE [LARGE SCALE GENOMIC DNA]</scope>
    <source>
        <strain evidence="7 8">ATCC 22711</strain>
    </source>
</reference>
<feature type="compositionally biased region" description="Polar residues" evidence="5">
    <location>
        <begin position="1127"/>
        <end position="1140"/>
    </location>
</feature>
<feature type="compositionally biased region" description="Basic and acidic residues" evidence="5">
    <location>
        <begin position="225"/>
        <end position="235"/>
    </location>
</feature>
<evidence type="ECO:0000256" key="5">
    <source>
        <dbReference type="SAM" id="MobiDB-lite"/>
    </source>
</evidence>
<sequence length="1184" mass="131158">MEGNAHHGFLQQEDVNYDDLMNNAAWPVSAGDQFSFPQSHPVQDPYQRYTTSQPSFNQYQQPAYAVPFSNPPYTSQYQHATPSDVFGPASYNVDPSSMPGAALYHGPESSFSFPPESATISPHSLQYNMPSNQPIHGGVSNVPFQQPTNSYSQRPPEQSTVFFHDAQNGNMQQDNPIRYPTLPNGSMDYMSKQSVKRPREGDASSTPSTPSAPSNNPPAQQTKVEQTKVEPDRKQPRITNPELLTGPPRFEHAPYIVWSDTPVYVPPGLKSTVPKYHPRTARSGQDLIPGFDISRISTPARVSSATKKIRAPKEKKLSVSKYKGTSQGPRQAIDRSTSLHGNGESLGTSSKSPSTPTESSSSEEESSSEESEYEDDEEMPVKDISEVRAPTRPSDVAAAAGWDAIGIVWKDPNSNPSADVVKGAIEEYGAFVGALRLQLKANSTKTEEAAQRPAEVDKLKQARRVLLDSLYETINAANTLGYGAIVENLGGHEKLVHGLTTTLIECIKTEDFLGKLPKAIFSLLAKFQTMTEALLKKLRFDSIQKRWNKKGDEQIKKDIASILANTTDAKDRAAKAKKEAVRAEEDKKVLDKIDQAKARSSETVKTASNVTSTKRPHEGDSNASKPNKKFASDVSGTPASTSKSVPPKRPTNLLANNLLGITSKPAPKPAPKKREPSPPGESKLGAILASIAKPPEPPKAPEAPPRPPETPEEKQRRERKESRRHLRVKFKEGPELEEIRLFKHEQAEDEGRQDDMLRDAHDDRSEGMMHKKRVSEKMDAGLEDDESLPGDIEERPYPDLVLIDFSELDKATLFGPTYVTRGGDKTFTTPEQQTQERREALELMVIYTDPNDIPPSAKEPPQDSTALQQERELRGPTEPWIVQRLKEIQQYGPDYAIQIFLRRNEEQRFKEIRENRARGIATSAGPPSANISSILQQLGGDPATSQLSHQQNLSQKPTTTMDPKALENLVRIVESLKGKPYPATEPPDWMTSETQRAEWWEGYNRDKAANQRKASGDQMAQVQAAQFQPQPMLPTQIHQQMSTQQMQSFPMQAPQPNIASIPELPNDVAQQVQAYLAGFANNGNNNGSAYQQYNFTGWPSSNGPGQGEWENEQLQARPKQTQDNHSSDGNQRGFDSQQWNGGFGNDGLFDENGEYKGKKKPCKFWGQGKCAKGAKCTFLHDGEN</sequence>
<feature type="region of interest" description="Disordered" evidence="5">
    <location>
        <begin position="168"/>
        <end position="249"/>
    </location>
</feature>
<feature type="compositionally biased region" description="Polar residues" evidence="5">
    <location>
        <begin position="142"/>
        <end position="156"/>
    </location>
</feature>
<accession>A0A2T3BDG4</accession>
<dbReference type="SUPFAM" id="SSF90229">
    <property type="entry name" value="CCCH zinc finger"/>
    <property type="match status" value="1"/>
</dbReference>
<dbReference type="STRING" id="857342.A0A2T3BDG4"/>
<dbReference type="OrthoDB" id="4347at2759"/>
<proteinExistence type="predicted"/>
<feature type="compositionally biased region" description="Basic and acidic residues" evidence="5">
    <location>
        <begin position="584"/>
        <end position="602"/>
    </location>
</feature>
<feature type="compositionally biased region" description="Polar residues" evidence="5">
    <location>
        <begin position="943"/>
        <end position="960"/>
    </location>
</feature>
<feature type="compositionally biased region" description="Polar residues" evidence="5">
    <location>
        <begin position="634"/>
        <end position="644"/>
    </location>
</feature>
<feature type="region of interest" description="Disordered" evidence="5">
    <location>
        <begin position="299"/>
        <end position="381"/>
    </location>
</feature>
<feature type="compositionally biased region" description="Basic and acidic residues" evidence="5">
    <location>
        <begin position="709"/>
        <end position="721"/>
    </location>
</feature>
<evidence type="ECO:0000313" key="8">
    <source>
        <dbReference type="Proteomes" id="UP000241818"/>
    </source>
</evidence>
<feature type="compositionally biased region" description="Acidic residues" evidence="5">
    <location>
        <begin position="361"/>
        <end position="378"/>
    </location>
</feature>